<gene>
    <name evidence="1" type="ORF">CH333_01775</name>
</gene>
<evidence type="ECO:0008006" key="3">
    <source>
        <dbReference type="Google" id="ProtNLM"/>
    </source>
</evidence>
<evidence type="ECO:0000313" key="1">
    <source>
        <dbReference type="EMBL" id="OYD17178.1"/>
    </source>
</evidence>
<proteinExistence type="predicted"/>
<reference evidence="1 2" key="1">
    <citation type="submission" date="2017-07" db="EMBL/GenBank/DDBJ databases">
        <title>Recovery of genomes from metagenomes via a dereplication, aggregation, and scoring strategy.</title>
        <authorList>
            <person name="Sieber C.M."/>
            <person name="Probst A.J."/>
            <person name="Sharrar A."/>
            <person name="Thomas B.C."/>
            <person name="Hess M."/>
            <person name="Tringe S.G."/>
            <person name="Banfield J.F."/>
        </authorList>
    </citation>
    <scope>NUCLEOTIDE SEQUENCE [LARGE SCALE GENOMIC DNA]</scope>
    <source>
        <strain evidence="1">JGI_Cruoil_03_44_89</strain>
    </source>
</reference>
<protein>
    <recommendedName>
        <fullName evidence="3">DUF5655 domain-containing protein</fullName>
    </recommendedName>
</protein>
<dbReference type="EMBL" id="NOZQ01000030">
    <property type="protein sequence ID" value="OYD17178.1"/>
    <property type="molecule type" value="Genomic_DNA"/>
</dbReference>
<sequence length="313" mass="36911">MQEMLLKDGVRYYQHTPEKEEELELLVKKYQKEIFGEDAILFDIKQKIKSETGRGTIPDAYLFKTDTEEFFLVEIELSSHPEYSHITEQVGRFLSALKDWKTRQKIASILKVYITSDIVLEKFTMDKIGTRDIYQYFLENVLEKIEEQTSQVIIVIDRITPEIREACGILRPNPRILEFKSYTREDAESVRIYQFTPSYKHKGPKPPPPPPEMEWSKMELFAFLKERSELQTAFLKTLSKIKEKLHADELIRELKSMLGSEFFVHIGGALGGLNNAINRQHKEYLYHDGWDDKGHFYEMAPKYKDLIYEFFSK</sequence>
<evidence type="ECO:0000313" key="2">
    <source>
        <dbReference type="Proteomes" id="UP000215215"/>
    </source>
</evidence>
<organism evidence="1 2">
    <name type="scientific">candidate division WOR-3 bacterium JGI_Cruoil_03_44_89</name>
    <dbReference type="NCBI Taxonomy" id="1973748"/>
    <lineage>
        <taxon>Bacteria</taxon>
        <taxon>Bacteria division WOR-3</taxon>
    </lineage>
</organism>
<name>A0A235BXV6_UNCW3</name>
<accession>A0A235BXV6</accession>
<comment type="caution">
    <text evidence="1">The sequence shown here is derived from an EMBL/GenBank/DDBJ whole genome shotgun (WGS) entry which is preliminary data.</text>
</comment>
<dbReference type="Proteomes" id="UP000215215">
    <property type="component" value="Unassembled WGS sequence"/>
</dbReference>
<dbReference type="AlphaFoldDB" id="A0A235BXV6"/>